<dbReference type="PANTHER" id="PTHR33392:SF6">
    <property type="entry name" value="POLYISOPRENYL-TEICHOIC ACID--PEPTIDOGLYCAN TEICHOIC ACID TRANSFERASE TAGU"/>
    <property type="match status" value="1"/>
</dbReference>
<evidence type="ECO:0000256" key="1">
    <source>
        <dbReference type="ARBA" id="ARBA00006068"/>
    </source>
</evidence>
<dbReference type="RefSeq" id="WP_197522675.1">
    <property type="nucleotide sequence ID" value="NZ_CACRYJ010000056.1"/>
</dbReference>
<sequence>MNRQTSRPRARHAAPPDRRRTDLGPARSPAGARTAARASGTEHHDLAGVRHARSRRRPRRHVAPLAGLAVALFAISGAGLVYDDLNRNIGGTDIEPFLGTDRPEPAPPPVDGSAGTAVNLLLIGSDDRSGENTAIGGPNVESGIRSDTVIVAHISADRSRVELISIPRDSWVDIPACALPDGSMSAPTTGKFNKAFHQGGQTGDVGYAAACTIRTIESLTDVRIDGFIAVDFGGFVDMVDAIGGVPMCIPEDMDDPYAQLELSAGEQVLDGTQALGYARARKTIGDGSDIGRIARQQALLGATVRQVLNQNVLTDAPRLYGFLDAATASLTTSSNYASISAMSGLAYSLRDLGSEDIAFVTVPVVDRGDGANVLWTDAADEMWAAIAADQPLTVAGAGGGTDDTADDGGGPEPADPPANGAATDPTEPATDAASSPAAADPGPTLDGTTADDGSAQCG</sequence>
<gene>
    <name evidence="5" type="primary">yvhJ_2</name>
    <name evidence="5" type="ORF">HALOF300_03825</name>
</gene>
<feature type="compositionally biased region" description="Gly residues" evidence="2">
    <location>
        <begin position="396"/>
        <end position="411"/>
    </location>
</feature>
<reference evidence="5 6" key="1">
    <citation type="submission" date="2019-11" db="EMBL/GenBank/DDBJ databases">
        <authorList>
            <person name="Criscuolo A."/>
        </authorList>
    </citation>
    <scope>NUCLEOTIDE SEQUENCE [LARGE SCALE GENOMIC DNA]</scope>
    <source>
        <strain evidence="5">CIP111667</strain>
    </source>
</reference>
<proteinExistence type="inferred from homology"/>
<protein>
    <submittedName>
        <fullName evidence="5">Transcriptional regulator YvhJ</fullName>
    </submittedName>
</protein>
<dbReference type="NCBIfam" id="TIGR00350">
    <property type="entry name" value="lytR_cpsA_psr"/>
    <property type="match status" value="1"/>
</dbReference>
<name>A0A7M4DNU4_9MICO</name>
<evidence type="ECO:0000313" key="5">
    <source>
        <dbReference type="EMBL" id="VZO39130.1"/>
    </source>
</evidence>
<feature type="compositionally biased region" description="Basic residues" evidence="2">
    <location>
        <begin position="50"/>
        <end position="60"/>
    </location>
</feature>
<keyword evidence="3" id="KW-0472">Membrane</keyword>
<dbReference type="Pfam" id="PF03816">
    <property type="entry name" value="LytR_cpsA_psr"/>
    <property type="match status" value="1"/>
</dbReference>
<accession>A0A7M4DNU4</accession>
<feature type="compositionally biased region" description="Low complexity" evidence="2">
    <location>
        <begin position="417"/>
        <end position="441"/>
    </location>
</feature>
<evidence type="ECO:0000259" key="4">
    <source>
        <dbReference type="Pfam" id="PF03816"/>
    </source>
</evidence>
<evidence type="ECO:0000256" key="3">
    <source>
        <dbReference type="SAM" id="Phobius"/>
    </source>
</evidence>
<dbReference type="PANTHER" id="PTHR33392">
    <property type="entry name" value="POLYISOPRENYL-TEICHOIC ACID--PEPTIDOGLYCAN TEICHOIC ACID TRANSFERASE TAGU"/>
    <property type="match status" value="1"/>
</dbReference>
<evidence type="ECO:0000313" key="6">
    <source>
        <dbReference type="Proteomes" id="UP000419743"/>
    </source>
</evidence>
<keyword evidence="3" id="KW-1133">Transmembrane helix</keyword>
<organism evidence="5 6">
    <name type="scientific">Occultella aeris</name>
    <dbReference type="NCBI Taxonomy" id="2761496"/>
    <lineage>
        <taxon>Bacteria</taxon>
        <taxon>Bacillati</taxon>
        <taxon>Actinomycetota</taxon>
        <taxon>Actinomycetes</taxon>
        <taxon>Micrococcales</taxon>
        <taxon>Ruaniaceae</taxon>
        <taxon>Occultella</taxon>
    </lineage>
</organism>
<dbReference type="InterPro" id="IPR004474">
    <property type="entry name" value="LytR_CpsA_psr"/>
</dbReference>
<comment type="caution">
    <text evidence="5">The sequence shown here is derived from an EMBL/GenBank/DDBJ whole genome shotgun (WGS) entry which is preliminary data.</text>
</comment>
<feature type="compositionally biased region" description="Basic residues" evidence="2">
    <location>
        <begin position="1"/>
        <end position="12"/>
    </location>
</feature>
<comment type="similarity">
    <text evidence="1">Belongs to the LytR/CpsA/Psr (LCP) family.</text>
</comment>
<dbReference type="EMBL" id="CACRYJ010000056">
    <property type="protein sequence ID" value="VZO39130.1"/>
    <property type="molecule type" value="Genomic_DNA"/>
</dbReference>
<feature type="domain" description="Cell envelope-related transcriptional attenuator" evidence="4">
    <location>
        <begin position="145"/>
        <end position="307"/>
    </location>
</feature>
<feature type="region of interest" description="Disordered" evidence="2">
    <location>
        <begin position="1"/>
        <end position="60"/>
    </location>
</feature>
<feature type="region of interest" description="Disordered" evidence="2">
    <location>
        <begin position="394"/>
        <end position="458"/>
    </location>
</feature>
<feature type="compositionally biased region" description="Low complexity" evidence="2">
    <location>
        <begin position="24"/>
        <end position="39"/>
    </location>
</feature>
<keyword evidence="6" id="KW-1185">Reference proteome</keyword>
<dbReference type="Gene3D" id="3.40.630.190">
    <property type="entry name" value="LCP protein"/>
    <property type="match status" value="1"/>
</dbReference>
<keyword evidence="3" id="KW-0812">Transmembrane</keyword>
<dbReference type="InterPro" id="IPR050922">
    <property type="entry name" value="LytR/CpsA/Psr_CW_biosynth"/>
</dbReference>
<evidence type="ECO:0000256" key="2">
    <source>
        <dbReference type="SAM" id="MobiDB-lite"/>
    </source>
</evidence>
<feature type="transmembrane region" description="Helical" evidence="3">
    <location>
        <begin position="62"/>
        <end position="82"/>
    </location>
</feature>
<dbReference type="AlphaFoldDB" id="A0A7M4DNU4"/>
<dbReference type="Proteomes" id="UP000419743">
    <property type="component" value="Unassembled WGS sequence"/>
</dbReference>